<keyword evidence="2" id="KW-1185">Reference proteome</keyword>
<dbReference type="Proteomes" id="UP000249723">
    <property type="component" value="Unassembled WGS sequence"/>
</dbReference>
<organism evidence="1 2">
    <name type="scientific">Microbotryum saponariae</name>
    <dbReference type="NCBI Taxonomy" id="289078"/>
    <lineage>
        <taxon>Eukaryota</taxon>
        <taxon>Fungi</taxon>
        <taxon>Dikarya</taxon>
        <taxon>Basidiomycota</taxon>
        <taxon>Pucciniomycotina</taxon>
        <taxon>Microbotryomycetes</taxon>
        <taxon>Microbotryales</taxon>
        <taxon>Microbotryaceae</taxon>
        <taxon>Microbotryum</taxon>
    </lineage>
</organism>
<accession>A0A2X0M7H6</accession>
<name>A0A2X0M7H6_9BASI</name>
<sequence>MPLHGSDSFRNLLARSASDRRCGPRTHRVGPRDAQFVHVRRDEHFEYHRLSSSPSRFWLNPSPLPSIMWITHGHKLLEQKLGTVPKAL</sequence>
<dbReference type="AlphaFoldDB" id="A0A2X0M7H6"/>
<evidence type="ECO:0000313" key="2">
    <source>
        <dbReference type="Proteomes" id="UP000249723"/>
    </source>
</evidence>
<gene>
    <name evidence="1" type="ORF">BZ3500_MVSOF-1268-A1-R1_CHR1-3G01745</name>
</gene>
<evidence type="ECO:0000313" key="1">
    <source>
        <dbReference type="EMBL" id="SCZ90050.1"/>
    </source>
</evidence>
<reference evidence="2" key="1">
    <citation type="submission" date="2016-10" db="EMBL/GenBank/DDBJ databases">
        <authorList>
            <person name="Jeantristanb JTB J.-T."/>
            <person name="Ricardo R."/>
        </authorList>
    </citation>
    <scope>NUCLEOTIDE SEQUENCE [LARGE SCALE GENOMIC DNA]</scope>
</reference>
<proteinExistence type="predicted"/>
<protein>
    <submittedName>
        <fullName evidence="1">BZ3500_MvSof-1268-A1-R1_Chr1-3g01745 protein</fullName>
    </submittedName>
</protein>
<dbReference type="EMBL" id="FMWP01000014">
    <property type="protein sequence ID" value="SCZ90050.1"/>
    <property type="molecule type" value="Genomic_DNA"/>
</dbReference>